<dbReference type="EMBL" id="LZPO01055070">
    <property type="protein sequence ID" value="OBS72918.1"/>
    <property type="molecule type" value="Genomic_DNA"/>
</dbReference>
<name>A0A1A6H2V1_NEOLE</name>
<gene>
    <name evidence="1" type="ORF">A6R68_12488</name>
</gene>
<dbReference type="AlphaFoldDB" id="A0A1A6H2V1"/>
<organism evidence="1 2">
    <name type="scientific">Neotoma lepida</name>
    <name type="common">Desert woodrat</name>
    <dbReference type="NCBI Taxonomy" id="56216"/>
    <lineage>
        <taxon>Eukaryota</taxon>
        <taxon>Metazoa</taxon>
        <taxon>Chordata</taxon>
        <taxon>Craniata</taxon>
        <taxon>Vertebrata</taxon>
        <taxon>Euteleostomi</taxon>
        <taxon>Mammalia</taxon>
        <taxon>Eutheria</taxon>
        <taxon>Euarchontoglires</taxon>
        <taxon>Glires</taxon>
        <taxon>Rodentia</taxon>
        <taxon>Myomorpha</taxon>
        <taxon>Muroidea</taxon>
        <taxon>Cricetidae</taxon>
        <taxon>Neotominae</taxon>
        <taxon>Neotoma</taxon>
    </lineage>
</organism>
<protein>
    <submittedName>
        <fullName evidence="1">Uncharacterized protein</fullName>
    </submittedName>
</protein>
<keyword evidence="2" id="KW-1185">Reference proteome</keyword>
<reference evidence="1 2" key="1">
    <citation type="submission" date="2016-06" db="EMBL/GenBank/DDBJ databases">
        <title>The Draft Genome Sequence and Annotation of the Desert Woodrat Neotoma lepida.</title>
        <authorList>
            <person name="Campbell M."/>
            <person name="Oakeson K.F."/>
            <person name="Yandell M."/>
            <person name="Halpert J.R."/>
            <person name="Dearing D."/>
        </authorList>
    </citation>
    <scope>NUCLEOTIDE SEQUENCE [LARGE SCALE GENOMIC DNA]</scope>
    <source>
        <strain evidence="1">417</strain>
        <tissue evidence="1">Liver</tissue>
    </source>
</reference>
<sequence length="154" mass="15760">MPLSGSPVIHPILQCVAAALQGPCLKAVMRLAVASADLGLMALTVTAASQATTVTLTVMLVPVTLRGPWINTVEWVVHAAAVLATQAPLARSAALASMASPAVSVSFLGEWEVGSSQPYLVLTDFTPQHATALLMVPGIQPVTLQRGSVAAGPE</sequence>
<comment type="caution">
    <text evidence="1">The sequence shown here is derived from an EMBL/GenBank/DDBJ whole genome shotgun (WGS) entry which is preliminary data.</text>
</comment>
<dbReference type="Proteomes" id="UP000092124">
    <property type="component" value="Unassembled WGS sequence"/>
</dbReference>
<accession>A0A1A6H2V1</accession>
<proteinExistence type="predicted"/>
<evidence type="ECO:0000313" key="2">
    <source>
        <dbReference type="Proteomes" id="UP000092124"/>
    </source>
</evidence>
<evidence type="ECO:0000313" key="1">
    <source>
        <dbReference type="EMBL" id="OBS72918.1"/>
    </source>
</evidence>